<comment type="similarity">
    <text evidence="3">Belongs to the helicase family. RecQ subfamily.</text>
</comment>
<dbReference type="InterPro" id="IPR044876">
    <property type="entry name" value="HRDC_dom_sf"/>
</dbReference>
<evidence type="ECO:0000256" key="16">
    <source>
        <dbReference type="NCBIfam" id="TIGR01389"/>
    </source>
</evidence>
<keyword evidence="6" id="KW-0227">DNA damage</keyword>
<dbReference type="InterPro" id="IPR018982">
    <property type="entry name" value="RQC_domain"/>
</dbReference>
<evidence type="ECO:0000256" key="10">
    <source>
        <dbReference type="ARBA" id="ARBA00022840"/>
    </source>
</evidence>
<dbReference type="InterPro" id="IPR001650">
    <property type="entry name" value="Helicase_C-like"/>
</dbReference>
<keyword evidence="10" id="KW-0067">ATP-binding</keyword>
<feature type="domain" description="Helicase C-terminal" evidence="19">
    <location>
        <begin position="218"/>
        <end position="367"/>
    </location>
</feature>
<dbReference type="NCBIfam" id="TIGR01389">
    <property type="entry name" value="recQ"/>
    <property type="match status" value="1"/>
</dbReference>
<dbReference type="PANTHER" id="PTHR13710:SF105">
    <property type="entry name" value="ATP-DEPENDENT DNA HELICASE Q1"/>
    <property type="match status" value="1"/>
</dbReference>
<comment type="catalytic activity">
    <reaction evidence="15">
        <text>Couples ATP hydrolysis with the unwinding of duplex DNA by translocating in the 3'-5' direction.</text>
        <dbReference type="EC" id="5.6.2.4"/>
    </reaction>
</comment>
<dbReference type="SMART" id="SM00487">
    <property type="entry name" value="DEXDc"/>
    <property type="match status" value="1"/>
</dbReference>
<dbReference type="InterPro" id="IPR002121">
    <property type="entry name" value="HRDC_dom"/>
</dbReference>
<evidence type="ECO:0000256" key="5">
    <source>
        <dbReference type="ARBA" id="ARBA00022741"/>
    </source>
</evidence>
<evidence type="ECO:0000256" key="12">
    <source>
        <dbReference type="ARBA" id="ARBA00023172"/>
    </source>
</evidence>
<evidence type="ECO:0000256" key="13">
    <source>
        <dbReference type="ARBA" id="ARBA00023204"/>
    </source>
</evidence>
<dbReference type="SMART" id="SM00956">
    <property type="entry name" value="RQC"/>
    <property type="match status" value="1"/>
</dbReference>
<dbReference type="NCBIfam" id="TIGR00614">
    <property type="entry name" value="recQ_fam"/>
    <property type="match status" value="1"/>
</dbReference>
<dbReference type="GO" id="GO:0043590">
    <property type="term" value="C:bacterial nucleoid"/>
    <property type="evidence" value="ECO:0007669"/>
    <property type="project" value="TreeGrafter"/>
</dbReference>
<dbReference type="PROSITE" id="PS50967">
    <property type="entry name" value="HRDC"/>
    <property type="match status" value="1"/>
</dbReference>
<feature type="domain" description="Helicase ATP-binding" evidence="18">
    <location>
        <begin position="25"/>
        <end position="194"/>
    </location>
</feature>
<dbReference type="InterPro" id="IPR027417">
    <property type="entry name" value="P-loop_NTPase"/>
</dbReference>
<dbReference type="Pfam" id="PF00271">
    <property type="entry name" value="Helicase_C"/>
    <property type="match status" value="1"/>
</dbReference>
<dbReference type="InterPro" id="IPR032284">
    <property type="entry name" value="RecQ_Zn-bd"/>
</dbReference>
<accession>A0AAE3JZL7</accession>
<dbReference type="GO" id="GO:0006310">
    <property type="term" value="P:DNA recombination"/>
    <property type="evidence" value="ECO:0007669"/>
    <property type="project" value="UniProtKB-UniRule"/>
</dbReference>
<evidence type="ECO:0000256" key="9">
    <source>
        <dbReference type="ARBA" id="ARBA00022833"/>
    </source>
</evidence>
<dbReference type="InterPro" id="IPR010997">
    <property type="entry name" value="HRDC-like_sf"/>
</dbReference>
<dbReference type="Pfam" id="PF16124">
    <property type="entry name" value="RecQ_Zn_bind"/>
    <property type="match status" value="1"/>
</dbReference>
<dbReference type="Gene3D" id="1.10.10.10">
    <property type="entry name" value="Winged helix-like DNA-binding domain superfamily/Winged helix DNA-binding domain"/>
    <property type="match status" value="1"/>
</dbReference>
<keyword evidence="5" id="KW-0547">Nucleotide-binding</keyword>
<evidence type="ECO:0000256" key="2">
    <source>
        <dbReference type="ARBA" id="ARBA00001947"/>
    </source>
</evidence>
<keyword evidence="9" id="KW-0862">Zinc</keyword>
<keyword evidence="8 20" id="KW-0347">Helicase</keyword>
<evidence type="ECO:0000259" key="17">
    <source>
        <dbReference type="PROSITE" id="PS50967"/>
    </source>
</evidence>
<feature type="domain" description="HRDC" evidence="17">
    <location>
        <begin position="525"/>
        <end position="601"/>
    </location>
</feature>
<dbReference type="InterPro" id="IPR036388">
    <property type="entry name" value="WH-like_DNA-bd_sf"/>
</dbReference>
<dbReference type="InterPro" id="IPR036390">
    <property type="entry name" value="WH_DNA-bd_sf"/>
</dbReference>
<dbReference type="FunFam" id="3.40.50.300:FF:001389">
    <property type="entry name" value="ATP-dependent DNA helicase RecQ"/>
    <property type="match status" value="1"/>
</dbReference>
<dbReference type="InterPro" id="IPR014001">
    <property type="entry name" value="Helicase_ATP-bd"/>
</dbReference>
<evidence type="ECO:0000256" key="6">
    <source>
        <dbReference type="ARBA" id="ARBA00022763"/>
    </source>
</evidence>
<dbReference type="SUPFAM" id="SSF46785">
    <property type="entry name" value="Winged helix' DNA-binding domain"/>
    <property type="match status" value="1"/>
</dbReference>
<dbReference type="SUPFAM" id="SSF47819">
    <property type="entry name" value="HRDC-like"/>
    <property type="match status" value="1"/>
</dbReference>
<dbReference type="InterPro" id="IPR006293">
    <property type="entry name" value="DNA_helicase_ATP-dep_RecQ_bac"/>
</dbReference>
<dbReference type="SUPFAM" id="SSF52540">
    <property type="entry name" value="P-loop containing nucleoside triphosphate hydrolases"/>
    <property type="match status" value="1"/>
</dbReference>
<evidence type="ECO:0000256" key="1">
    <source>
        <dbReference type="ARBA" id="ARBA00001946"/>
    </source>
</evidence>
<evidence type="ECO:0000256" key="14">
    <source>
        <dbReference type="ARBA" id="ARBA00023235"/>
    </source>
</evidence>
<comment type="caution">
    <text evidence="20">The sequence shown here is derived from an EMBL/GenBank/DDBJ whole genome shotgun (WGS) entry which is preliminary data.</text>
</comment>
<keyword evidence="11" id="KW-0238">DNA-binding</keyword>
<keyword evidence="13" id="KW-0234">DNA repair</keyword>
<dbReference type="Proteomes" id="UP001139365">
    <property type="component" value="Unassembled WGS sequence"/>
</dbReference>
<evidence type="ECO:0000256" key="3">
    <source>
        <dbReference type="ARBA" id="ARBA00005446"/>
    </source>
</evidence>
<comment type="cofactor">
    <cofactor evidence="1">
        <name>Mg(2+)</name>
        <dbReference type="ChEBI" id="CHEBI:18420"/>
    </cofactor>
</comment>
<keyword evidence="4" id="KW-0479">Metal-binding</keyword>
<dbReference type="SMART" id="SM00490">
    <property type="entry name" value="HELICc"/>
    <property type="match status" value="1"/>
</dbReference>
<dbReference type="InterPro" id="IPR004589">
    <property type="entry name" value="DNA_helicase_ATP-dep_RecQ"/>
</dbReference>
<dbReference type="CDD" id="cd17920">
    <property type="entry name" value="DEXHc_RecQ"/>
    <property type="match status" value="1"/>
</dbReference>
<keyword evidence="7 20" id="KW-0378">Hydrolase</keyword>
<dbReference type="EC" id="5.6.2.4" evidence="16"/>
<dbReference type="InterPro" id="IPR011545">
    <property type="entry name" value="DEAD/DEAH_box_helicase_dom"/>
</dbReference>
<reference evidence="20 21" key="1">
    <citation type="submission" date="2022-03" db="EMBL/GenBank/DDBJ databases">
        <title>Metagenome-assembled genomes from swine fecal metagenomes.</title>
        <authorList>
            <person name="Holman D.B."/>
            <person name="Kommadath A."/>
        </authorList>
    </citation>
    <scope>NUCLEOTIDE SEQUENCE [LARGE SCALE GENOMIC DNA]</scope>
    <source>
        <strain evidence="20">SUG147</strain>
    </source>
</reference>
<dbReference type="AlphaFoldDB" id="A0AAE3JZL7"/>
<dbReference type="SMART" id="SM00341">
    <property type="entry name" value="HRDC"/>
    <property type="match status" value="1"/>
</dbReference>
<comment type="cofactor">
    <cofactor evidence="2">
        <name>Zn(2+)</name>
        <dbReference type="ChEBI" id="CHEBI:29105"/>
    </cofactor>
</comment>
<dbReference type="GO" id="GO:0009378">
    <property type="term" value="F:four-way junction helicase activity"/>
    <property type="evidence" value="ECO:0007669"/>
    <property type="project" value="TreeGrafter"/>
</dbReference>
<evidence type="ECO:0000256" key="7">
    <source>
        <dbReference type="ARBA" id="ARBA00022801"/>
    </source>
</evidence>
<keyword evidence="12" id="KW-0233">DNA recombination</keyword>
<protein>
    <recommendedName>
        <fullName evidence="16">DNA helicase RecQ</fullName>
        <ecNumber evidence="16">5.6.2.4</ecNumber>
    </recommendedName>
</protein>
<dbReference type="GO" id="GO:0003677">
    <property type="term" value="F:DNA binding"/>
    <property type="evidence" value="ECO:0007669"/>
    <property type="project" value="UniProtKB-KW"/>
</dbReference>
<gene>
    <name evidence="20" type="primary">recQ</name>
    <name evidence="20" type="ORF">MR241_03570</name>
</gene>
<keyword evidence="14" id="KW-0413">Isomerase</keyword>
<organism evidence="20 21">
    <name type="scientific">Candidatus Colimorpha enterica</name>
    <dbReference type="NCBI Taxonomy" id="3083063"/>
    <lineage>
        <taxon>Bacteria</taxon>
        <taxon>Pseudomonadati</taxon>
        <taxon>Bacteroidota</taxon>
        <taxon>Bacteroidia</taxon>
        <taxon>Bacteroidales</taxon>
        <taxon>Candidatus Colimorpha</taxon>
    </lineage>
</organism>
<dbReference type="PROSITE" id="PS51192">
    <property type="entry name" value="HELICASE_ATP_BIND_1"/>
    <property type="match status" value="1"/>
</dbReference>
<evidence type="ECO:0000313" key="20">
    <source>
        <dbReference type="EMBL" id="MCI5755356.1"/>
    </source>
</evidence>
<evidence type="ECO:0000259" key="19">
    <source>
        <dbReference type="PROSITE" id="PS51194"/>
    </source>
</evidence>
<dbReference type="GO" id="GO:0005524">
    <property type="term" value="F:ATP binding"/>
    <property type="evidence" value="ECO:0007669"/>
    <property type="project" value="UniProtKB-KW"/>
</dbReference>
<dbReference type="GO" id="GO:0043138">
    <property type="term" value="F:3'-5' DNA helicase activity"/>
    <property type="evidence" value="ECO:0007669"/>
    <property type="project" value="UniProtKB-EC"/>
</dbReference>
<dbReference type="EMBL" id="JALEMU010000057">
    <property type="protein sequence ID" value="MCI5755356.1"/>
    <property type="molecule type" value="Genomic_DNA"/>
</dbReference>
<evidence type="ECO:0000259" key="18">
    <source>
        <dbReference type="PROSITE" id="PS51192"/>
    </source>
</evidence>
<evidence type="ECO:0000256" key="11">
    <source>
        <dbReference type="ARBA" id="ARBA00023125"/>
    </source>
</evidence>
<dbReference type="PANTHER" id="PTHR13710">
    <property type="entry name" value="DNA HELICASE RECQ FAMILY MEMBER"/>
    <property type="match status" value="1"/>
</dbReference>
<sequence length="601" mass="66921">MTDKSELLHRYFGHREFREGQERIIDCLLSRRDALCIMPTGAGKSMCYQIPALMLPGVTLVISPLISLMKDQVGALIQSGVPAAYINASLTPGQIAKALSRMAEGRYKIVYAAPERLETPDFIYACQSIEISMLAVDEAHCVSQWGQDFRPGYLRIPAFVSKLKTRPVIGAFTATATGRVSEDIVKRLQLKNPLKITTGFDRPNLYFAVEHPADRNARLLELISEREGLSGIIYCATRKNVEDVCLLLNEHGYPATRYHAGLSDDERRLNQDDFVYDRKPVMVATNAFGMGIDKSDVSYVIHYNMPKNIECYYQEAGRAGRDGSPAECILLYSPRDVVTNRFLIGSSEDNPELTSDEREEVRKQDIGRLNRMTFYCITGDCLRGYILGYFGEQAPERCGNCSNCLSDDDAVDVTDDAEKVLNCIAESGERFGTTVIVDTLRGKRNEKAERYGLLGLDCFGALSDRDSAYIRSVIDLLLVKGIAVSEGEYPVLRLTEKGEKRDLDRLTLRITKKVKKKKAPKSAHGNADPELFAALRSLRTKLSAEEGVPPYFVFSDATLTDMAIKHPTTKEEFLSVSGVGNIKAQKYGEAFISAIKNFPAK</sequence>
<evidence type="ECO:0000313" key="21">
    <source>
        <dbReference type="Proteomes" id="UP001139365"/>
    </source>
</evidence>
<name>A0AAE3JZL7_9BACT</name>
<evidence type="ECO:0000256" key="4">
    <source>
        <dbReference type="ARBA" id="ARBA00022723"/>
    </source>
</evidence>
<dbReference type="GO" id="GO:0006281">
    <property type="term" value="P:DNA repair"/>
    <property type="evidence" value="ECO:0007669"/>
    <property type="project" value="UniProtKB-KW"/>
</dbReference>
<dbReference type="Pfam" id="PF00270">
    <property type="entry name" value="DEAD"/>
    <property type="match status" value="1"/>
</dbReference>
<dbReference type="GO" id="GO:0030894">
    <property type="term" value="C:replisome"/>
    <property type="evidence" value="ECO:0007669"/>
    <property type="project" value="TreeGrafter"/>
</dbReference>
<dbReference type="GO" id="GO:0005737">
    <property type="term" value="C:cytoplasm"/>
    <property type="evidence" value="ECO:0007669"/>
    <property type="project" value="TreeGrafter"/>
</dbReference>
<dbReference type="GO" id="GO:0016787">
    <property type="term" value="F:hydrolase activity"/>
    <property type="evidence" value="ECO:0007669"/>
    <property type="project" value="UniProtKB-KW"/>
</dbReference>
<dbReference type="Gene3D" id="3.40.50.300">
    <property type="entry name" value="P-loop containing nucleotide triphosphate hydrolases"/>
    <property type="match status" value="2"/>
</dbReference>
<evidence type="ECO:0000256" key="8">
    <source>
        <dbReference type="ARBA" id="ARBA00022806"/>
    </source>
</evidence>
<dbReference type="GO" id="GO:0046872">
    <property type="term" value="F:metal ion binding"/>
    <property type="evidence" value="ECO:0007669"/>
    <property type="project" value="UniProtKB-KW"/>
</dbReference>
<dbReference type="Pfam" id="PF09382">
    <property type="entry name" value="RQC"/>
    <property type="match status" value="1"/>
</dbReference>
<proteinExistence type="inferred from homology"/>
<dbReference type="GO" id="GO:0009432">
    <property type="term" value="P:SOS response"/>
    <property type="evidence" value="ECO:0007669"/>
    <property type="project" value="UniProtKB-UniRule"/>
</dbReference>
<evidence type="ECO:0000256" key="15">
    <source>
        <dbReference type="ARBA" id="ARBA00034617"/>
    </source>
</evidence>
<dbReference type="Gene3D" id="1.10.150.80">
    <property type="entry name" value="HRDC domain"/>
    <property type="match status" value="1"/>
</dbReference>
<dbReference type="PROSITE" id="PS51194">
    <property type="entry name" value="HELICASE_CTER"/>
    <property type="match status" value="1"/>
</dbReference>
<dbReference type="Pfam" id="PF00570">
    <property type="entry name" value="HRDC"/>
    <property type="match status" value="1"/>
</dbReference>
<dbReference type="GO" id="GO:0006260">
    <property type="term" value="P:DNA replication"/>
    <property type="evidence" value="ECO:0007669"/>
    <property type="project" value="InterPro"/>
</dbReference>